<evidence type="ECO:0000256" key="2">
    <source>
        <dbReference type="ARBA" id="ARBA00022604"/>
    </source>
</evidence>
<evidence type="ECO:0000256" key="8">
    <source>
        <dbReference type="ARBA" id="ARBA00066422"/>
    </source>
</evidence>
<dbReference type="PANTHER" id="PTHR14359">
    <property type="entry name" value="HOMO-OLIGOMERIC FLAVIN CONTAINING CYS DECARBOXYLASE FAMILY"/>
    <property type="match status" value="1"/>
</dbReference>
<reference evidence="10 11" key="1">
    <citation type="submission" date="2018-09" db="EMBL/GenBank/DDBJ databases">
        <title>A high-quality reference genome of wild soybean provides a powerful tool to mine soybean genomes.</title>
        <authorList>
            <person name="Xie M."/>
            <person name="Chung C.Y.L."/>
            <person name="Li M.-W."/>
            <person name="Wong F.-L."/>
            <person name="Chan T.-F."/>
            <person name="Lam H.-M."/>
        </authorList>
    </citation>
    <scope>NUCLEOTIDE SEQUENCE [LARGE SCALE GENOMIC DNA]</scope>
    <source>
        <strain evidence="11">cv. W05</strain>
        <tissue evidence="10">Hypocotyl of etiolated seedlings</tissue>
    </source>
</reference>
<keyword evidence="5" id="KW-0173">Coenzyme A biosynthesis</keyword>
<gene>
    <name evidence="10" type="ORF">D0Y65_025370</name>
</gene>
<evidence type="ECO:0000256" key="7">
    <source>
        <dbReference type="ARBA" id="ARBA00060685"/>
    </source>
</evidence>
<comment type="cofactor">
    <cofactor evidence="1">
        <name>FMN</name>
        <dbReference type="ChEBI" id="CHEBI:58210"/>
    </cofactor>
</comment>
<feature type="domain" description="Flavoprotein" evidence="9">
    <location>
        <begin position="49"/>
        <end position="85"/>
    </location>
</feature>
<evidence type="ECO:0000256" key="5">
    <source>
        <dbReference type="ARBA" id="ARBA00022993"/>
    </source>
</evidence>
<comment type="similarity">
    <text evidence="6">Belongs to the HFCD (homooligomeric flavin containing Cys decarboxylase) superfamily.</text>
</comment>
<dbReference type="Proteomes" id="UP000289340">
    <property type="component" value="Chromosome 9"/>
</dbReference>
<dbReference type="GO" id="GO:0004633">
    <property type="term" value="F:phosphopantothenoylcysteine decarboxylase activity"/>
    <property type="evidence" value="ECO:0007669"/>
    <property type="project" value="UniProtKB-EC"/>
</dbReference>
<dbReference type="GO" id="GO:0071513">
    <property type="term" value="C:phosphopantothenoylcysteine decarboxylase complex"/>
    <property type="evidence" value="ECO:0007669"/>
    <property type="project" value="TreeGrafter"/>
</dbReference>
<keyword evidence="3" id="KW-0285">Flavoprotein</keyword>
<dbReference type="PANTHER" id="PTHR14359:SF6">
    <property type="entry name" value="PHOSPHOPANTOTHENOYLCYSTEINE DECARBOXYLASE"/>
    <property type="match status" value="1"/>
</dbReference>
<evidence type="ECO:0000256" key="4">
    <source>
        <dbReference type="ARBA" id="ARBA00022793"/>
    </source>
</evidence>
<dbReference type="EMBL" id="QZWG01000009">
    <property type="protein sequence ID" value="RZB94051.1"/>
    <property type="molecule type" value="Genomic_DNA"/>
</dbReference>
<dbReference type="InterPro" id="IPR003382">
    <property type="entry name" value="Flavoprotein"/>
</dbReference>
<dbReference type="GO" id="GO:0010181">
    <property type="term" value="F:FMN binding"/>
    <property type="evidence" value="ECO:0007669"/>
    <property type="project" value="TreeGrafter"/>
</dbReference>
<evidence type="ECO:0000256" key="3">
    <source>
        <dbReference type="ARBA" id="ARBA00022643"/>
    </source>
</evidence>
<keyword evidence="2" id="KW-0341">Growth regulation</keyword>
<keyword evidence="4" id="KW-0456">Lyase</keyword>
<dbReference type="AlphaFoldDB" id="A0A445J6M2"/>
<dbReference type="SUPFAM" id="SSF52507">
    <property type="entry name" value="Homo-oligomeric flavin-containing Cys decarboxylases, HFCD"/>
    <property type="match status" value="1"/>
</dbReference>
<comment type="caution">
    <text evidence="10">The sequence shown here is derived from an EMBL/GenBank/DDBJ whole genome shotgun (WGS) entry which is preliminary data.</text>
</comment>
<evidence type="ECO:0000256" key="6">
    <source>
        <dbReference type="ARBA" id="ARBA00038350"/>
    </source>
</evidence>
<dbReference type="Pfam" id="PF02441">
    <property type="entry name" value="Flavoprotein"/>
    <property type="match status" value="1"/>
</dbReference>
<evidence type="ECO:0000313" key="10">
    <source>
        <dbReference type="EMBL" id="RZB94051.1"/>
    </source>
</evidence>
<dbReference type="GO" id="GO:0015937">
    <property type="term" value="P:coenzyme A biosynthetic process"/>
    <property type="evidence" value="ECO:0007669"/>
    <property type="project" value="UniProtKB-KW"/>
</dbReference>
<dbReference type="EC" id="4.1.1.36" evidence="8"/>
<keyword evidence="4" id="KW-0210">Decarboxylase</keyword>
<organism evidence="10 11">
    <name type="scientific">Glycine soja</name>
    <name type="common">Wild soybean</name>
    <dbReference type="NCBI Taxonomy" id="3848"/>
    <lineage>
        <taxon>Eukaryota</taxon>
        <taxon>Viridiplantae</taxon>
        <taxon>Streptophyta</taxon>
        <taxon>Embryophyta</taxon>
        <taxon>Tracheophyta</taxon>
        <taxon>Spermatophyta</taxon>
        <taxon>Magnoliopsida</taxon>
        <taxon>eudicotyledons</taxon>
        <taxon>Gunneridae</taxon>
        <taxon>Pentapetalae</taxon>
        <taxon>rosids</taxon>
        <taxon>fabids</taxon>
        <taxon>Fabales</taxon>
        <taxon>Fabaceae</taxon>
        <taxon>Papilionoideae</taxon>
        <taxon>50 kb inversion clade</taxon>
        <taxon>NPAAA clade</taxon>
        <taxon>indigoferoid/millettioid clade</taxon>
        <taxon>Phaseoleae</taxon>
        <taxon>Glycine</taxon>
        <taxon>Glycine subgen. Soja</taxon>
    </lineage>
</organism>
<dbReference type="InterPro" id="IPR036551">
    <property type="entry name" value="Flavin_trans-like"/>
</dbReference>
<keyword evidence="3" id="KW-0288">FMN</keyword>
<dbReference type="Gene3D" id="3.40.50.1950">
    <property type="entry name" value="Flavin prenyltransferase-like"/>
    <property type="match status" value="1"/>
</dbReference>
<comment type="pathway">
    <text evidence="7">Cofactor biosynthesis; coenzyme A biosynthesis; CoA from (R)-pantothenate: step 3/5.</text>
</comment>
<name>A0A445J6M2_GLYSO</name>
<sequence>MDCLEPASEKAKKAEAKCAIPRKPRILLAACGTIDAVKFVHFCDCFAERAEINRVAHIELRRWADVLVIAPLSENTLGKIERGLWQSADMRSSGEYEHGAMADPSTISSTVRLFYEQKMRERNNRGQIAGELCDDLLTSIVLAWDYKKPLFDLIIVSLSSVFMSPPRVLLVHLYT</sequence>
<protein>
    <recommendedName>
        <fullName evidence="8">phosphopantothenoylcysteine decarboxylase</fullName>
        <ecNumber evidence="8">4.1.1.36</ecNumber>
    </recommendedName>
</protein>
<evidence type="ECO:0000313" key="11">
    <source>
        <dbReference type="Proteomes" id="UP000289340"/>
    </source>
</evidence>
<evidence type="ECO:0000259" key="9">
    <source>
        <dbReference type="Pfam" id="PF02441"/>
    </source>
</evidence>
<accession>A0A445J6M2</accession>
<proteinExistence type="inferred from homology"/>
<keyword evidence="11" id="KW-1185">Reference proteome</keyword>
<evidence type="ECO:0000256" key="1">
    <source>
        <dbReference type="ARBA" id="ARBA00001917"/>
    </source>
</evidence>